<evidence type="ECO:0000313" key="6">
    <source>
        <dbReference type="EMBL" id="MFD2863687.1"/>
    </source>
</evidence>
<proteinExistence type="inferred from homology"/>
<dbReference type="InterPro" id="IPR046357">
    <property type="entry name" value="PPIase_dom_sf"/>
</dbReference>
<comment type="catalytic activity">
    <reaction evidence="1 3 4">
        <text>[protein]-peptidylproline (omega=180) = [protein]-peptidylproline (omega=0)</text>
        <dbReference type="Rhea" id="RHEA:16237"/>
        <dbReference type="Rhea" id="RHEA-COMP:10747"/>
        <dbReference type="Rhea" id="RHEA-COMP:10748"/>
        <dbReference type="ChEBI" id="CHEBI:83833"/>
        <dbReference type="ChEBI" id="CHEBI:83834"/>
        <dbReference type="EC" id="5.2.1.8"/>
    </reaction>
</comment>
<evidence type="ECO:0000256" key="2">
    <source>
        <dbReference type="ARBA" id="ARBA00023110"/>
    </source>
</evidence>
<gene>
    <name evidence="6" type="ORF">ACFSYC_03210</name>
</gene>
<evidence type="ECO:0000313" key="7">
    <source>
        <dbReference type="Proteomes" id="UP001597601"/>
    </source>
</evidence>
<dbReference type="GO" id="GO:0003755">
    <property type="term" value="F:peptidyl-prolyl cis-trans isomerase activity"/>
    <property type="evidence" value="ECO:0007669"/>
    <property type="project" value="UniProtKB-EC"/>
</dbReference>
<reference evidence="7" key="1">
    <citation type="journal article" date="2019" name="Int. J. Syst. Evol. Microbiol.">
        <title>The Global Catalogue of Microorganisms (GCM) 10K type strain sequencing project: providing services to taxonomists for standard genome sequencing and annotation.</title>
        <authorList>
            <consortium name="The Broad Institute Genomics Platform"/>
            <consortium name="The Broad Institute Genome Sequencing Center for Infectious Disease"/>
            <person name="Wu L."/>
            <person name="Ma J."/>
        </authorList>
    </citation>
    <scope>NUCLEOTIDE SEQUENCE [LARGE SCALE GENOMIC DNA]</scope>
    <source>
        <strain evidence="7">KCTC 52232</strain>
    </source>
</reference>
<accession>A0ABW5XNG1</accession>
<dbReference type="EMBL" id="JBHUON010000002">
    <property type="protein sequence ID" value="MFD2863687.1"/>
    <property type="molecule type" value="Genomic_DNA"/>
</dbReference>
<sequence>MKIINMKKYFLLFCILTLALSSCRKKIDDTVFDAAAQAVVDDQILLDYFLLNGIPKPVKDPSGLYYTIVDPGTGPKPTVSSNITVEYHVYNTDNTEVDQSASHYFAPLDGLIDAWRIAIPKIGKSGTILLYAPSGLAYGPQGNGNIGANKVLLFKITLQGFNN</sequence>
<comment type="caution">
    <text evidence="6">The sequence shown here is derived from an EMBL/GenBank/DDBJ whole genome shotgun (WGS) entry which is preliminary data.</text>
</comment>
<evidence type="ECO:0000256" key="4">
    <source>
        <dbReference type="RuleBase" id="RU003915"/>
    </source>
</evidence>
<evidence type="ECO:0000256" key="1">
    <source>
        <dbReference type="ARBA" id="ARBA00000971"/>
    </source>
</evidence>
<organism evidence="6 7">
    <name type="scientific">Mucilaginibacter antarcticus</name>
    <dbReference type="NCBI Taxonomy" id="1855725"/>
    <lineage>
        <taxon>Bacteria</taxon>
        <taxon>Pseudomonadati</taxon>
        <taxon>Bacteroidota</taxon>
        <taxon>Sphingobacteriia</taxon>
        <taxon>Sphingobacteriales</taxon>
        <taxon>Sphingobacteriaceae</taxon>
        <taxon>Mucilaginibacter</taxon>
    </lineage>
</organism>
<keyword evidence="7" id="KW-1185">Reference proteome</keyword>
<dbReference type="Pfam" id="PF00254">
    <property type="entry name" value="FKBP_C"/>
    <property type="match status" value="1"/>
</dbReference>
<dbReference type="EC" id="5.2.1.8" evidence="4"/>
<dbReference type="PROSITE" id="PS51257">
    <property type="entry name" value="PROKAR_LIPOPROTEIN"/>
    <property type="match status" value="1"/>
</dbReference>
<dbReference type="RefSeq" id="WP_377123452.1">
    <property type="nucleotide sequence ID" value="NZ_JBHUON010000002.1"/>
</dbReference>
<dbReference type="Gene3D" id="3.10.50.40">
    <property type="match status" value="1"/>
</dbReference>
<dbReference type="PROSITE" id="PS50059">
    <property type="entry name" value="FKBP_PPIASE"/>
    <property type="match status" value="1"/>
</dbReference>
<keyword evidence="3 4" id="KW-0413">Isomerase</keyword>
<keyword evidence="2 3" id="KW-0697">Rotamase</keyword>
<dbReference type="Proteomes" id="UP001597601">
    <property type="component" value="Unassembled WGS sequence"/>
</dbReference>
<protein>
    <recommendedName>
        <fullName evidence="4">Peptidyl-prolyl cis-trans isomerase</fullName>
        <ecNumber evidence="4">5.2.1.8</ecNumber>
    </recommendedName>
</protein>
<evidence type="ECO:0000256" key="3">
    <source>
        <dbReference type="PROSITE-ProRule" id="PRU00277"/>
    </source>
</evidence>
<evidence type="ECO:0000259" key="5">
    <source>
        <dbReference type="PROSITE" id="PS50059"/>
    </source>
</evidence>
<feature type="domain" description="PPIase FKBP-type" evidence="5">
    <location>
        <begin position="80"/>
        <end position="162"/>
    </location>
</feature>
<comment type="similarity">
    <text evidence="4">Belongs to the FKBP-type PPIase family.</text>
</comment>
<dbReference type="InterPro" id="IPR001179">
    <property type="entry name" value="PPIase_FKBP_dom"/>
</dbReference>
<name>A0ABW5XNG1_9SPHI</name>
<dbReference type="SUPFAM" id="SSF54534">
    <property type="entry name" value="FKBP-like"/>
    <property type="match status" value="1"/>
</dbReference>